<protein>
    <submittedName>
        <fullName evidence="2">Uncharacterized protein</fullName>
    </submittedName>
</protein>
<dbReference type="EMBL" id="AFBQ01000179">
    <property type="protein sequence ID" value="EHY31331.1"/>
    <property type="molecule type" value="Genomic_DNA"/>
</dbReference>
<dbReference type="STRING" id="762967.HMPREF9440_01301"/>
<evidence type="ECO:0000256" key="1">
    <source>
        <dbReference type="SAM" id="MobiDB-lite"/>
    </source>
</evidence>
<evidence type="ECO:0000313" key="2">
    <source>
        <dbReference type="EMBL" id="EHY31331.1"/>
    </source>
</evidence>
<accession>H3KEY6</accession>
<feature type="compositionally biased region" description="Basic and acidic residues" evidence="1">
    <location>
        <begin position="34"/>
        <end position="54"/>
    </location>
</feature>
<name>H3KEY6_9BURK</name>
<comment type="caution">
    <text evidence="2">The sequence shown here is derived from an EMBL/GenBank/DDBJ whole genome shotgun (WGS) entry which is preliminary data.</text>
</comment>
<feature type="region of interest" description="Disordered" evidence="1">
    <location>
        <begin position="25"/>
        <end position="63"/>
    </location>
</feature>
<sequence length="63" mass="7097">MAEIRPGGRLEKKARRALWKRSTVFEKSSTSGRGRADAVEHSAKPMRGRRENGERASFCVSIH</sequence>
<keyword evidence="3" id="KW-1185">Reference proteome</keyword>
<proteinExistence type="predicted"/>
<reference evidence="2 3" key="1">
    <citation type="submission" date="2011-11" db="EMBL/GenBank/DDBJ databases">
        <authorList>
            <person name="Weinstock G."/>
            <person name="Sodergren E."/>
            <person name="Clifton S."/>
            <person name="Fulton L."/>
            <person name="Fulton B."/>
            <person name="Courtney L."/>
            <person name="Fronick C."/>
            <person name="Harrison M."/>
            <person name="Strong C."/>
            <person name="Farmer C."/>
            <person name="Delahaunty K."/>
            <person name="Markovic C."/>
            <person name="Hall O."/>
            <person name="Minx P."/>
            <person name="Tomlinson C."/>
            <person name="Mitreva M."/>
            <person name="Hou S."/>
            <person name="Chen J."/>
            <person name="Wollam A."/>
            <person name="Pepin K.H."/>
            <person name="Johnson M."/>
            <person name="Bhonagiri V."/>
            <person name="Zhang X."/>
            <person name="Suruliraj S."/>
            <person name="Warren W."/>
            <person name="Chinwalla A."/>
            <person name="Mardis E.R."/>
            <person name="Wilson R.K."/>
        </authorList>
    </citation>
    <scope>NUCLEOTIDE SEQUENCE [LARGE SCALE GENOMIC DNA]</scope>
    <source>
        <strain evidence="2 3">YIT 11816</strain>
    </source>
</reference>
<dbReference type="HOGENOM" id="CLU_2884296_0_0_4"/>
<dbReference type="Proteomes" id="UP000004956">
    <property type="component" value="Unassembled WGS sequence"/>
</dbReference>
<gene>
    <name evidence="2" type="ORF">HMPREF9440_01301</name>
</gene>
<dbReference type="AlphaFoldDB" id="H3KEY6"/>
<evidence type="ECO:0000313" key="3">
    <source>
        <dbReference type="Proteomes" id="UP000004956"/>
    </source>
</evidence>
<organism evidence="2 3">
    <name type="scientific">Sutterella parvirubra YIT 11816</name>
    <dbReference type="NCBI Taxonomy" id="762967"/>
    <lineage>
        <taxon>Bacteria</taxon>
        <taxon>Pseudomonadati</taxon>
        <taxon>Pseudomonadota</taxon>
        <taxon>Betaproteobacteria</taxon>
        <taxon>Burkholderiales</taxon>
        <taxon>Sutterellaceae</taxon>
        <taxon>Sutterella</taxon>
    </lineage>
</organism>